<dbReference type="InterPro" id="IPR036890">
    <property type="entry name" value="HATPase_C_sf"/>
</dbReference>
<dbReference type="PROSITE" id="PS50113">
    <property type="entry name" value="PAC"/>
    <property type="match status" value="1"/>
</dbReference>
<reference evidence="13 14" key="1">
    <citation type="submission" date="2022-01" db="EMBL/GenBank/DDBJ databases">
        <title>Desulfofustis limnae sp. nov., a novel mesophilic sulfate-reducing bacterium isolated from marsh soil.</title>
        <authorList>
            <person name="Watanabe M."/>
            <person name="Takahashi A."/>
            <person name="Kojima H."/>
            <person name="Fukui M."/>
        </authorList>
    </citation>
    <scope>NUCLEOTIDE SEQUENCE [LARGE SCALE GENOMIC DNA]</scope>
    <source>
        <strain evidence="13 14">PPLL</strain>
    </source>
</reference>
<dbReference type="Pfam" id="PF13185">
    <property type="entry name" value="GAF_2"/>
    <property type="match status" value="1"/>
</dbReference>
<comment type="catalytic activity">
    <reaction evidence="1">
        <text>ATP + protein L-histidine = ADP + protein N-phospho-L-histidine.</text>
        <dbReference type="EC" id="2.7.13.3"/>
    </reaction>
</comment>
<dbReference type="InterPro" id="IPR013656">
    <property type="entry name" value="PAS_4"/>
</dbReference>
<dbReference type="CDD" id="cd00130">
    <property type="entry name" value="PAS"/>
    <property type="match status" value="2"/>
</dbReference>
<name>A0ABN6M9E2_9BACT</name>
<evidence type="ECO:0000256" key="1">
    <source>
        <dbReference type="ARBA" id="ARBA00000085"/>
    </source>
</evidence>
<dbReference type="SUPFAM" id="SSF55781">
    <property type="entry name" value="GAF domain-like"/>
    <property type="match status" value="1"/>
</dbReference>
<gene>
    <name evidence="13" type="ORF">DPPLL_27510</name>
</gene>
<dbReference type="SMART" id="SM00387">
    <property type="entry name" value="HATPase_c"/>
    <property type="match status" value="1"/>
</dbReference>
<proteinExistence type="predicted"/>
<dbReference type="Gene3D" id="1.10.287.130">
    <property type="match status" value="1"/>
</dbReference>
<dbReference type="SMART" id="SM00065">
    <property type="entry name" value="GAF"/>
    <property type="match status" value="1"/>
</dbReference>
<dbReference type="SUPFAM" id="SSF55874">
    <property type="entry name" value="ATPase domain of HSP90 chaperone/DNA topoisomerase II/histidine kinase"/>
    <property type="match status" value="1"/>
</dbReference>
<feature type="domain" description="Histidine kinase" evidence="10">
    <location>
        <begin position="447"/>
        <end position="676"/>
    </location>
</feature>
<dbReference type="InterPro" id="IPR000014">
    <property type="entry name" value="PAS"/>
</dbReference>
<feature type="domain" description="PAC" evidence="12">
    <location>
        <begin position="212"/>
        <end position="259"/>
    </location>
</feature>
<evidence type="ECO:0000256" key="8">
    <source>
        <dbReference type="ARBA" id="ARBA00023012"/>
    </source>
</evidence>
<dbReference type="InterPro" id="IPR004358">
    <property type="entry name" value="Sig_transdc_His_kin-like_C"/>
</dbReference>
<dbReference type="PROSITE" id="PS50112">
    <property type="entry name" value="PAS"/>
    <property type="match status" value="2"/>
</dbReference>
<feature type="region of interest" description="Disordered" evidence="9">
    <location>
        <begin position="1"/>
        <end position="20"/>
    </location>
</feature>
<sequence>MNPTQQPPDQGAGARTWSDDGPWQRHLNTILSGMSDGFLLLDNELRIHYFNTAAQRILGKEEQTVLGRRLFEVFPEGRGSVFEKIYQEALAQQQERRIESYFAPHAEWYEVNAIPSDEGLAVFFRSITNRKKAEQALHDSEKRFRSYVEHTPYGLFISDATGRYRQVNQEACRLTGYRESELLTMRLGDILAPESRDIGRGHFQQVQQAGLVRGEVRLVRKDGEARWFSVSAVRVTDDRYLGFIEDIDERKRIREEVLRSRQVLAINHRVATIFLTAPDDQLFHDVLALLLHTFVSPIGLIGYLDEGGDLICPTMTREVWDKCQIPDKSIVFPRECWRGIWGRTLLEGQSVIAEGGMQVPPGHVPLHCVMAVPIVQREQVIGQFILANKEGGYSPDDLALLENIAEQVAPILRAHLDRIRQQELQEELEVVNRQLHKQESLARMAGAVAHNYNNKLMVILGNLEMALAELPAGESLVRSSLEDAQAASVQLSELGRDMLAYLGQPHSFRPCPTIDLAALVSRYAGECRPKLSARVVLEVRVPAEPLPVAVEPDHIRRALDRLVTNALESLNETEGRIEVSVERADPAAMEDGYQIPIDWQPPARNYVCLTVGDSGCGMDQEELEHIFDPFYTKKFIGRGMGLPLTLGIVRQYEGMIKVVSEPGGGSAFTLYLPLAGFEG</sequence>
<evidence type="ECO:0000259" key="10">
    <source>
        <dbReference type="PROSITE" id="PS50109"/>
    </source>
</evidence>
<keyword evidence="14" id="KW-1185">Reference proteome</keyword>
<evidence type="ECO:0000259" key="12">
    <source>
        <dbReference type="PROSITE" id="PS50113"/>
    </source>
</evidence>
<keyword evidence="8" id="KW-0902">Two-component regulatory system</keyword>
<dbReference type="Gene3D" id="3.30.450.40">
    <property type="match status" value="1"/>
</dbReference>
<dbReference type="InterPro" id="IPR029016">
    <property type="entry name" value="GAF-like_dom_sf"/>
</dbReference>
<dbReference type="PRINTS" id="PR00344">
    <property type="entry name" value="BCTRLSENSOR"/>
</dbReference>
<feature type="domain" description="PAS" evidence="11">
    <location>
        <begin position="140"/>
        <end position="210"/>
    </location>
</feature>
<keyword evidence="5" id="KW-0547">Nucleotide-binding</keyword>
<dbReference type="InterPro" id="IPR003594">
    <property type="entry name" value="HATPase_dom"/>
</dbReference>
<organism evidence="13 14">
    <name type="scientific">Desulfofustis limnaeus</name>
    <dbReference type="NCBI Taxonomy" id="2740163"/>
    <lineage>
        <taxon>Bacteria</taxon>
        <taxon>Pseudomonadati</taxon>
        <taxon>Thermodesulfobacteriota</taxon>
        <taxon>Desulfobulbia</taxon>
        <taxon>Desulfobulbales</taxon>
        <taxon>Desulfocapsaceae</taxon>
        <taxon>Desulfofustis</taxon>
    </lineage>
</organism>
<dbReference type="InterPro" id="IPR013767">
    <property type="entry name" value="PAS_fold"/>
</dbReference>
<evidence type="ECO:0000256" key="3">
    <source>
        <dbReference type="ARBA" id="ARBA00022553"/>
    </source>
</evidence>
<dbReference type="RefSeq" id="WP_284151755.1">
    <property type="nucleotide sequence ID" value="NZ_AP025516.1"/>
</dbReference>
<dbReference type="InterPro" id="IPR003018">
    <property type="entry name" value="GAF"/>
</dbReference>
<dbReference type="EMBL" id="AP025516">
    <property type="protein sequence ID" value="BDD88386.1"/>
    <property type="molecule type" value="Genomic_DNA"/>
</dbReference>
<dbReference type="EC" id="2.7.13.3" evidence="2"/>
<dbReference type="SUPFAM" id="SSF55785">
    <property type="entry name" value="PYP-like sensor domain (PAS domain)"/>
    <property type="match status" value="2"/>
</dbReference>
<dbReference type="Gene3D" id="3.30.450.20">
    <property type="entry name" value="PAS domain"/>
    <property type="match status" value="2"/>
</dbReference>
<evidence type="ECO:0000256" key="7">
    <source>
        <dbReference type="ARBA" id="ARBA00022840"/>
    </source>
</evidence>
<protein>
    <recommendedName>
        <fullName evidence="2">histidine kinase</fullName>
        <ecNumber evidence="2">2.7.13.3</ecNumber>
    </recommendedName>
</protein>
<dbReference type="PANTHER" id="PTHR43065:SF42">
    <property type="entry name" value="TWO-COMPONENT SENSOR PPRA"/>
    <property type="match status" value="1"/>
</dbReference>
<keyword evidence="7" id="KW-0067">ATP-binding</keyword>
<dbReference type="Gene3D" id="3.30.565.10">
    <property type="entry name" value="Histidine kinase-like ATPase, C-terminal domain"/>
    <property type="match status" value="1"/>
</dbReference>
<evidence type="ECO:0000259" key="11">
    <source>
        <dbReference type="PROSITE" id="PS50112"/>
    </source>
</evidence>
<dbReference type="Pfam" id="PF02518">
    <property type="entry name" value="HATPase_c"/>
    <property type="match status" value="1"/>
</dbReference>
<feature type="domain" description="PAS" evidence="11">
    <location>
        <begin position="23"/>
        <end position="93"/>
    </location>
</feature>
<evidence type="ECO:0000256" key="9">
    <source>
        <dbReference type="SAM" id="MobiDB-lite"/>
    </source>
</evidence>
<dbReference type="Pfam" id="PF08448">
    <property type="entry name" value="PAS_4"/>
    <property type="match status" value="1"/>
</dbReference>
<dbReference type="Pfam" id="PF00989">
    <property type="entry name" value="PAS"/>
    <property type="match status" value="1"/>
</dbReference>
<dbReference type="PANTHER" id="PTHR43065">
    <property type="entry name" value="SENSOR HISTIDINE KINASE"/>
    <property type="match status" value="1"/>
</dbReference>
<accession>A0ABN6M9E2</accession>
<evidence type="ECO:0000313" key="14">
    <source>
        <dbReference type="Proteomes" id="UP000830055"/>
    </source>
</evidence>
<evidence type="ECO:0000256" key="6">
    <source>
        <dbReference type="ARBA" id="ARBA00022777"/>
    </source>
</evidence>
<dbReference type="InterPro" id="IPR035965">
    <property type="entry name" value="PAS-like_dom_sf"/>
</dbReference>
<evidence type="ECO:0000256" key="4">
    <source>
        <dbReference type="ARBA" id="ARBA00022679"/>
    </source>
</evidence>
<dbReference type="NCBIfam" id="TIGR00229">
    <property type="entry name" value="sensory_box"/>
    <property type="match status" value="2"/>
</dbReference>
<dbReference type="InterPro" id="IPR000700">
    <property type="entry name" value="PAS-assoc_C"/>
</dbReference>
<dbReference type="SMART" id="SM00091">
    <property type="entry name" value="PAS"/>
    <property type="match status" value="2"/>
</dbReference>
<evidence type="ECO:0000256" key="2">
    <source>
        <dbReference type="ARBA" id="ARBA00012438"/>
    </source>
</evidence>
<evidence type="ECO:0000313" key="13">
    <source>
        <dbReference type="EMBL" id="BDD88386.1"/>
    </source>
</evidence>
<dbReference type="PROSITE" id="PS50109">
    <property type="entry name" value="HIS_KIN"/>
    <property type="match status" value="1"/>
</dbReference>
<keyword evidence="6" id="KW-0418">Kinase</keyword>
<dbReference type="Proteomes" id="UP000830055">
    <property type="component" value="Chromosome"/>
</dbReference>
<keyword evidence="4" id="KW-0808">Transferase</keyword>
<dbReference type="InterPro" id="IPR005467">
    <property type="entry name" value="His_kinase_dom"/>
</dbReference>
<keyword evidence="3" id="KW-0597">Phosphoprotein</keyword>
<evidence type="ECO:0000256" key="5">
    <source>
        <dbReference type="ARBA" id="ARBA00022741"/>
    </source>
</evidence>